<proteinExistence type="predicted"/>
<dbReference type="SUPFAM" id="SSF141673">
    <property type="entry name" value="MOSC N-terminal domain-like"/>
    <property type="match status" value="1"/>
</dbReference>
<dbReference type="InterPro" id="IPR011037">
    <property type="entry name" value="Pyrv_Knase-like_insert_dom_sf"/>
</dbReference>
<reference evidence="2 3" key="1">
    <citation type="submission" date="2015-03" db="EMBL/GenBank/DDBJ databases">
        <authorList>
            <person name="Hassan Y.I."/>
            <person name="Lepp D."/>
            <person name="Zhou T."/>
        </authorList>
    </citation>
    <scope>NUCLEOTIDE SEQUENCE [LARGE SCALE GENOMIC DNA]</scope>
    <source>
        <strain evidence="2 3">GH2-10</strain>
    </source>
</reference>
<dbReference type="PATRIC" id="fig|361041.3.peg.2493"/>
<dbReference type="GO" id="GO:0003824">
    <property type="term" value="F:catalytic activity"/>
    <property type="evidence" value="ECO:0007669"/>
    <property type="project" value="InterPro"/>
</dbReference>
<dbReference type="InterPro" id="IPR005302">
    <property type="entry name" value="MoCF_Sase_C"/>
</dbReference>
<protein>
    <recommendedName>
        <fullName evidence="1">MOSC domain-containing protein</fullName>
    </recommendedName>
</protein>
<dbReference type="Pfam" id="PF03473">
    <property type="entry name" value="MOSC"/>
    <property type="match status" value="1"/>
</dbReference>
<feature type="domain" description="MOSC" evidence="1">
    <location>
        <begin position="115"/>
        <end position="263"/>
    </location>
</feature>
<comment type="caution">
    <text evidence="2">The sequence shown here is derived from an EMBL/GenBank/DDBJ whole genome shotgun (WGS) entry which is preliminary data.</text>
</comment>
<evidence type="ECO:0000259" key="1">
    <source>
        <dbReference type="PROSITE" id="PS51340"/>
    </source>
</evidence>
<keyword evidence="3" id="KW-1185">Reference proteome</keyword>
<dbReference type="Pfam" id="PF03476">
    <property type="entry name" value="MOSC_N"/>
    <property type="match status" value="1"/>
</dbReference>
<dbReference type="STRING" id="361041.VW35_15490"/>
<sequence length="263" mass="27989">MTGGLTMAVFRIETIFIYPVRSIGGMAVAEAQITPGGSLRGDREWVVVRPDGSLLWQGDIPRMTLLSASIETDGLRIRGHDGGVGPVPRDIAGGDVAVRQDGYTLAGIDQGDEMAEWLGAQLETPCRLVRVGEEAHRWGGLNPIHAVSLASLAALNARLVSAGEAAVEVERFRANVVLGGSHAAFAEEAADELVFEDASLVLREPCVRCELPNISRVDARRGKQPLKAIGMMSRSRPAARPASFGTYCTAKGTSLRLGMSTEV</sequence>
<dbReference type="PROSITE" id="PS51340">
    <property type="entry name" value="MOSC"/>
    <property type="match status" value="1"/>
</dbReference>
<gene>
    <name evidence="2" type="ORF">VW35_15490</name>
</gene>
<evidence type="ECO:0000313" key="2">
    <source>
        <dbReference type="EMBL" id="KKB77129.1"/>
    </source>
</evidence>
<name>A0A0F5L4K9_9HYPH</name>
<accession>A0A0F5L4K9</accession>
<dbReference type="GO" id="GO:0030170">
    <property type="term" value="F:pyridoxal phosphate binding"/>
    <property type="evidence" value="ECO:0007669"/>
    <property type="project" value="InterPro"/>
</dbReference>
<evidence type="ECO:0000313" key="3">
    <source>
        <dbReference type="Proteomes" id="UP000033514"/>
    </source>
</evidence>
<organism evidence="2 3">
    <name type="scientific">Devosia soli</name>
    <dbReference type="NCBI Taxonomy" id="361041"/>
    <lineage>
        <taxon>Bacteria</taxon>
        <taxon>Pseudomonadati</taxon>
        <taxon>Pseudomonadota</taxon>
        <taxon>Alphaproteobacteria</taxon>
        <taxon>Hyphomicrobiales</taxon>
        <taxon>Devosiaceae</taxon>
        <taxon>Devosia</taxon>
    </lineage>
</organism>
<dbReference type="EMBL" id="LAJG01000033">
    <property type="protein sequence ID" value="KKB77129.1"/>
    <property type="molecule type" value="Genomic_DNA"/>
</dbReference>
<dbReference type="AlphaFoldDB" id="A0A0F5L4K9"/>
<dbReference type="SUPFAM" id="SSF50800">
    <property type="entry name" value="PK beta-barrel domain-like"/>
    <property type="match status" value="1"/>
</dbReference>
<dbReference type="Proteomes" id="UP000033514">
    <property type="component" value="Unassembled WGS sequence"/>
</dbReference>
<dbReference type="InterPro" id="IPR005303">
    <property type="entry name" value="MOCOS_middle"/>
</dbReference>
<dbReference type="GO" id="GO:0030151">
    <property type="term" value="F:molybdenum ion binding"/>
    <property type="evidence" value="ECO:0007669"/>
    <property type="project" value="InterPro"/>
</dbReference>